<dbReference type="PANTHER" id="PTHR43414">
    <property type="entry name" value="MULTIDRUG RESISTANCE PROTEIN MDTG"/>
    <property type="match status" value="1"/>
</dbReference>
<organism evidence="9 10">
    <name type="scientific">Selenobaculum gibii</name>
    <dbReference type="NCBI Taxonomy" id="3054208"/>
    <lineage>
        <taxon>Bacteria</taxon>
        <taxon>Bacillati</taxon>
        <taxon>Bacillota</taxon>
        <taxon>Negativicutes</taxon>
        <taxon>Selenomonadales</taxon>
        <taxon>Selenomonadaceae</taxon>
        <taxon>Selenobaculum</taxon>
    </lineage>
</organism>
<evidence type="ECO:0000256" key="3">
    <source>
        <dbReference type="ARBA" id="ARBA00022475"/>
    </source>
</evidence>
<dbReference type="GO" id="GO:0005886">
    <property type="term" value="C:plasma membrane"/>
    <property type="evidence" value="ECO:0007669"/>
    <property type="project" value="UniProtKB-SubCell"/>
</dbReference>
<dbReference type="GO" id="GO:0022857">
    <property type="term" value="F:transmembrane transporter activity"/>
    <property type="evidence" value="ECO:0007669"/>
    <property type="project" value="InterPro"/>
</dbReference>
<keyword evidence="10" id="KW-1185">Reference proteome</keyword>
<dbReference type="Pfam" id="PF07690">
    <property type="entry name" value="MFS_1"/>
    <property type="match status" value="1"/>
</dbReference>
<evidence type="ECO:0000256" key="4">
    <source>
        <dbReference type="ARBA" id="ARBA00022692"/>
    </source>
</evidence>
<feature type="transmembrane region" description="Helical" evidence="7">
    <location>
        <begin position="303"/>
        <end position="327"/>
    </location>
</feature>
<feature type="transmembrane region" description="Helical" evidence="7">
    <location>
        <begin position="276"/>
        <end position="297"/>
    </location>
</feature>
<dbReference type="PROSITE" id="PS50850">
    <property type="entry name" value="MFS"/>
    <property type="match status" value="1"/>
</dbReference>
<feature type="domain" description="Major facilitator superfamily (MFS) profile" evidence="8">
    <location>
        <begin position="6"/>
        <end position="392"/>
    </location>
</feature>
<feature type="transmembrane region" description="Helical" evidence="7">
    <location>
        <begin position="7"/>
        <end position="32"/>
    </location>
</feature>
<evidence type="ECO:0000313" key="9">
    <source>
        <dbReference type="EMBL" id="WIW70220.1"/>
    </source>
</evidence>
<dbReference type="Gene3D" id="1.20.1250.20">
    <property type="entry name" value="MFS general substrate transporter like domains"/>
    <property type="match status" value="1"/>
</dbReference>
<feature type="transmembrane region" description="Helical" evidence="7">
    <location>
        <begin position="163"/>
        <end position="183"/>
    </location>
</feature>
<dbReference type="InterPro" id="IPR036259">
    <property type="entry name" value="MFS_trans_sf"/>
</dbReference>
<keyword evidence="2" id="KW-0813">Transport</keyword>
<dbReference type="RefSeq" id="WP_147670011.1">
    <property type="nucleotide sequence ID" value="NZ_CP120678.1"/>
</dbReference>
<feature type="transmembrane region" description="Helical" evidence="7">
    <location>
        <begin position="214"/>
        <end position="236"/>
    </location>
</feature>
<keyword evidence="6 7" id="KW-0472">Membrane</keyword>
<dbReference type="Proteomes" id="UP001243623">
    <property type="component" value="Chromosome"/>
</dbReference>
<feature type="transmembrane region" description="Helical" evidence="7">
    <location>
        <begin position="44"/>
        <end position="64"/>
    </location>
</feature>
<comment type="subcellular location">
    <subcellularLocation>
        <location evidence="1">Cell membrane</location>
        <topology evidence="1">Multi-pass membrane protein</topology>
    </subcellularLocation>
</comment>
<feature type="transmembrane region" description="Helical" evidence="7">
    <location>
        <begin position="76"/>
        <end position="95"/>
    </location>
</feature>
<reference evidence="9" key="1">
    <citation type="submission" date="2023-03" db="EMBL/GenBank/DDBJ databases">
        <title>Selenobaculum gbiensis gen. nov. sp. nov., a new bacterium isolated from the gut microbiota of IBD patient.</title>
        <authorList>
            <person name="Yeo S."/>
            <person name="Park H."/>
            <person name="Huh C.S."/>
        </authorList>
    </citation>
    <scope>NUCLEOTIDE SEQUENCE</scope>
    <source>
        <strain evidence="9">ICN-92133</strain>
    </source>
</reference>
<keyword evidence="5 7" id="KW-1133">Transmembrane helix</keyword>
<dbReference type="PANTHER" id="PTHR43414:SF1">
    <property type="entry name" value="PEPTIDE PERMEASE"/>
    <property type="match status" value="1"/>
</dbReference>
<dbReference type="InterPro" id="IPR011701">
    <property type="entry name" value="MFS"/>
</dbReference>
<dbReference type="AlphaFoldDB" id="A0A9Y2ETM5"/>
<evidence type="ECO:0000313" key="10">
    <source>
        <dbReference type="Proteomes" id="UP001243623"/>
    </source>
</evidence>
<keyword evidence="4 7" id="KW-0812">Transmembrane</keyword>
<dbReference type="PRINTS" id="PR01035">
    <property type="entry name" value="TCRTETA"/>
</dbReference>
<sequence>MNWQRNLWTLCFSVIFSAASYTMIIPFLPVYLLELGVSEGDISLWSGVVFSASFLIAAIMAPIWGRSADKNGKKRMVLRAGYSLAACYVLGAIVTNPLQLLGVRILQGFANGFLPASLAIVASSVPNEKLGFSLGCMQTGLLIGSIIGPLLGGTLSHYLGMRMAFFAAAGALFLVTVAVAFLVREPESTINNNPKGGLLDDLKIACKAKVMRELLLLTFVVQLAIMVLQPIITLYIGKLQGSMEGVAFTAGLVFSLGGFAGAFSAPVWGRIGQNKGYFNVLAITFLGAGIFCFLQFFPKNVFMFGALQFMVGIFIVGINPAISAILVNASDEGFRGRIFGLLTTANQLGSMVGPLVGGMIATLIGIEFVFVFTGTLLILISIGVFIRYMKKNNA</sequence>
<dbReference type="SUPFAM" id="SSF103473">
    <property type="entry name" value="MFS general substrate transporter"/>
    <property type="match status" value="1"/>
</dbReference>
<dbReference type="EMBL" id="CP120678">
    <property type="protein sequence ID" value="WIW70220.1"/>
    <property type="molecule type" value="Genomic_DNA"/>
</dbReference>
<feature type="transmembrane region" description="Helical" evidence="7">
    <location>
        <begin position="101"/>
        <end position="123"/>
    </location>
</feature>
<accession>A0A9Y2ETM5</accession>
<evidence type="ECO:0000256" key="1">
    <source>
        <dbReference type="ARBA" id="ARBA00004651"/>
    </source>
</evidence>
<evidence type="ECO:0000256" key="2">
    <source>
        <dbReference type="ARBA" id="ARBA00022448"/>
    </source>
</evidence>
<feature type="transmembrane region" description="Helical" evidence="7">
    <location>
        <begin position="368"/>
        <end position="388"/>
    </location>
</feature>
<dbReference type="InterPro" id="IPR020846">
    <property type="entry name" value="MFS_dom"/>
</dbReference>
<name>A0A9Y2ETM5_9FIRM</name>
<dbReference type="KEGG" id="sgbi:P3F81_10015"/>
<evidence type="ECO:0000256" key="7">
    <source>
        <dbReference type="SAM" id="Phobius"/>
    </source>
</evidence>
<evidence type="ECO:0000259" key="8">
    <source>
        <dbReference type="PROSITE" id="PS50850"/>
    </source>
</evidence>
<proteinExistence type="predicted"/>
<evidence type="ECO:0000256" key="5">
    <source>
        <dbReference type="ARBA" id="ARBA00022989"/>
    </source>
</evidence>
<keyword evidence="3" id="KW-1003">Cell membrane</keyword>
<feature type="transmembrane region" description="Helical" evidence="7">
    <location>
        <begin position="339"/>
        <end position="362"/>
    </location>
</feature>
<protein>
    <submittedName>
        <fullName evidence="9">MFS transporter</fullName>
    </submittedName>
</protein>
<dbReference type="InterPro" id="IPR001958">
    <property type="entry name" value="Tet-R_TetA/multi-R_MdtG-like"/>
</dbReference>
<gene>
    <name evidence="9" type="ORF">P3F81_10015</name>
</gene>
<feature type="transmembrane region" description="Helical" evidence="7">
    <location>
        <begin position="130"/>
        <end position="151"/>
    </location>
</feature>
<feature type="transmembrane region" description="Helical" evidence="7">
    <location>
        <begin position="248"/>
        <end position="269"/>
    </location>
</feature>
<evidence type="ECO:0000256" key="6">
    <source>
        <dbReference type="ARBA" id="ARBA00023136"/>
    </source>
</evidence>